<accession>A0A914VI00</accession>
<reference evidence="3" key="1">
    <citation type="submission" date="2022-11" db="UniProtKB">
        <authorList>
            <consortium name="WormBaseParasite"/>
        </authorList>
    </citation>
    <scope>IDENTIFICATION</scope>
</reference>
<evidence type="ECO:0000313" key="2">
    <source>
        <dbReference type="Proteomes" id="UP000887566"/>
    </source>
</evidence>
<name>A0A914VI00_9BILA</name>
<organism evidence="2 3">
    <name type="scientific">Plectus sambesii</name>
    <dbReference type="NCBI Taxonomy" id="2011161"/>
    <lineage>
        <taxon>Eukaryota</taxon>
        <taxon>Metazoa</taxon>
        <taxon>Ecdysozoa</taxon>
        <taxon>Nematoda</taxon>
        <taxon>Chromadorea</taxon>
        <taxon>Plectida</taxon>
        <taxon>Plectina</taxon>
        <taxon>Plectoidea</taxon>
        <taxon>Plectidae</taxon>
        <taxon>Plectus</taxon>
    </lineage>
</organism>
<feature type="compositionally biased region" description="Low complexity" evidence="1">
    <location>
        <begin position="90"/>
        <end position="104"/>
    </location>
</feature>
<dbReference type="AlphaFoldDB" id="A0A914VI00"/>
<feature type="region of interest" description="Disordered" evidence="1">
    <location>
        <begin position="116"/>
        <end position="135"/>
    </location>
</feature>
<evidence type="ECO:0000256" key="1">
    <source>
        <dbReference type="SAM" id="MobiDB-lite"/>
    </source>
</evidence>
<keyword evidence="2" id="KW-1185">Reference proteome</keyword>
<protein>
    <submittedName>
        <fullName evidence="3">Uncharacterized protein</fullName>
    </submittedName>
</protein>
<proteinExistence type="predicted"/>
<dbReference type="WBParaSite" id="PSAMB.scaffold2017size26004.g15980.t1">
    <property type="protein sequence ID" value="PSAMB.scaffold2017size26004.g15980.t1"/>
    <property type="gene ID" value="PSAMB.scaffold2017size26004.g15980"/>
</dbReference>
<dbReference type="Proteomes" id="UP000887566">
    <property type="component" value="Unplaced"/>
</dbReference>
<sequence length="135" mass="14797">MLSFFTSRASLASPRTLSSAEQIPTNTYLRTLIKPALRQKNLLQFHSNAQLNQMGGNSSRDRRGSDVSGPATGDIVFQGDSHAYKPLPSQPSSTSSSTSYQPSTKEWHQNLETVTEFRWADKETSTKKSDSVGGS</sequence>
<evidence type="ECO:0000313" key="3">
    <source>
        <dbReference type="WBParaSite" id="PSAMB.scaffold2017size26004.g15980.t1"/>
    </source>
</evidence>
<feature type="region of interest" description="Disordered" evidence="1">
    <location>
        <begin position="48"/>
        <end position="107"/>
    </location>
</feature>
<feature type="compositionally biased region" description="Basic and acidic residues" evidence="1">
    <location>
        <begin position="118"/>
        <end position="135"/>
    </location>
</feature>